<dbReference type="Proteomes" id="UP001066276">
    <property type="component" value="Chromosome 10"/>
</dbReference>
<dbReference type="EMBL" id="JANPWB010000014">
    <property type="protein sequence ID" value="KAJ1100997.1"/>
    <property type="molecule type" value="Genomic_DNA"/>
</dbReference>
<organism evidence="2 3">
    <name type="scientific">Pleurodeles waltl</name>
    <name type="common">Iberian ribbed newt</name>
    <dbReference type="NCBI Taxonomy" id="8319"/>
    <lineage>
        <taxon>Eukaryota</taxon>
        <taxon>Metazoa</taxon>
        <taxon>Chordata</taxon>
        <taxon>Craniata</taxon>
        <taxon>Vertebrata</taxon>
        <taxon>Euteleostomi</taxon>
        <taxon>Amphibia</taxon>
        <taxon>Batrachia</taxon>
        <taxon>Caudata</taxon>
        <taxon>Salamandroidea</taxon>
        <taxon>Salamandridae</taxon>
        <taxon>Pleurodelinae</taxon>
        <taxon>Pleurodeles</taxon>
    </lineage>
</organism>
<evidence type="ECO:0000313" key="3">
    <source>
        <dbReference type="Proteomes" id="UP001066276"/>
    </source>
</evidence>
<proteinExistence type="predicted"/>
<dbReference type="AlphaFoldDB" id="A0AAV7MEU0"/>
<evidence type="ECO:0000313" key="2">
    <source>
        <dbReference type="EMBL" id="KAJ1100997.1"/>
    </source>
</evidence>
<name>A0AAV7MEU0_PLEWA</name>
<comment type="caution">
    <text evidence="2">The sequence shown here is derived from an EMBL/GenBank/DDBJ whole genome shotgun (WGS) entry which is preliminary data.</text>
</comment>
<keyword evidence="3" id="KW-1185">Reference proteome</keyword>
<accession>A0AAV7MEU0</accession>
<reference evidence="2" key="1">
    <citation type="journal article" date="2022" name="bioRxiv">
        <title>Sequencing and chromosome-scale assembly of the giantPleurodeles waltlgenome.</title>
        <authorList>
            <person name="Brown T."/>
            <person name="Elewa A."/>
            <person name="Iarovenko S."/>
            <person name="Subramanian E."/>
            <person name="Araus A.J."/>
            <person name="Petzold A."/>
            <person name="Susuki M."/>
            <person name="Suzuki K.-i.T."/>
            <person name="Hayashi T."/>
            <person name="Toyoda A."/>
            <person name="Oliveira C."/>
            <person name="Osipova E."/>
            <person name="Leigh N.D."/>
            <person name="Simon A."/>
            <person name="Yun M.H."/>
        </authorList>
    </citation>
    <scope>NUCLEOTIDE SEQUENCE</scope>
    <source>
        <strain evidence="2">20211129_DDA</strain>
        <tissue evidence="2">Liver</tissue>
    </source>
</reference>
<gene>
    <name evidence="2" type="ORF">NDU88_006072</name>
</gene>
<feature type="region of interest" description="Disordered" evidence="1">
    <location>
        <begin position="27"/>
        <end position="72"/>
    </location>
</feature>
<protein>
    <submittedName>
        <fullName evidence="2">Uncharacterized protein</fullName>
    </submittedName>
</protein>
<evidence type="ECO:0000256" key="1">
    <source>
        <dbReference type="SAM" id="MobiDB-lite"/>
    </source>
</evidence>
<sequence>MATAGKGSDRVTLNISWFKKATFVDLPGDQGAEDQFPDCSTTESPEQNRESELTPVAGPNGLRQPGDPPIIPHVCSLHEPQEVDPL</sequence>